<proteinExistence type="predicted"/>
<protein>
    <submittedName>
        <fullName evidence="3">AbrB/MazE/SpoVT family DNA-binding domain-containing protein</fullName>
    </submittedName>
</protein>
<dbReference type="GO" id="GO:0003677">
    <property type="term" value="F:DNA binding"/>
    <property type="evidence" value="ECO:0007669"/>
    <property type="project" value="UniProtKB-KW"/>
</dbReference>
<dbReference type="Proteomes" id="UP001304683">
    <property type="component" value="Chromosome"/>
</dbReference>
<dbReference type="SUPFAM" id="SSF89447">
    <property type="entry name" value="AbrB/MazE/MraZ-like"/>
    <property type="match status" value="1"/>
</dbReference>
<gene>
    <name evidence="3" type="ORF">Q5761_10575</name>
</gene>
<dbReference type="PROSITE" id="PS51740">
    <property type="entry name" value="SPOVT_ABRB"/>
    <property type="match status" value="1"/>
</dbReference>
<dbReference type="InterPro" id="IPR007159">
    <property type="entry name" value="SpoVT-AbrB_dom"/>
</dbReference>
<dbReference type="InterPro" id="IPR037914">
    <property type="entry name" value="SpoVT-AbrB_sf"/>
</dbReference>
<organism evidence="3 4">
    <name type="scientific">Thermaerobacter composti</name>
    <dbReference type="NCBI Taxonomy" id="554949"/>
    <lineage>
        <taxon>Bacteria</taxon>
        <taxon>Bacillati</taxon>
        <taxon>Bacillota</taxon>
        <taxon>Clostridia</taxon>
        <taxon>Eubacteriales</taxon>
        <taxon>Clostridiales Family XVII. Incertae Sedis</taxon>
        <taxon>Thermaerobacter</taxon>
    </lineage>
</organism>
<accession>A0ABZ0QMT3</accession>
<evidence type="ECO:0000256" key="1">
    <source>
        <dbReference type="PROSITE-ProRule" id="PRU01076"/>
    </source>
</evidence>
<evidence type="ECO:0000259" key="2">
    <source>
        <dbReference type="PROSITE" id="PS51740"/>
    </source>
</evidence>
<dbReference type="Pfam" id="PF04014">
    <property type="entry name" value="MazE_antitoxin"/>
    <property type="match status" value="1"/>
</dbReference>
<dbReference type="Gene3D" id="2.10.260.10">
    <property type="match status" value="1"/>
</dbReference>
<sequence>MAVVRVQGRGQLTLPAAFRKAVGIKPGDVLLLEERGPGHFEVRVLSRRSLLDFPRVDVAGFDMRSAREEMERALAAEAIETPQNRSNGARREVAVTRDA</sequence>
<evidence type="ECO:0000313" key="3">
    <source>
        <dbReference type="EMBL" id="WPD18795.1"/>
    </source>
</evidence>
<reference evidence="3 4" key="1">
    <citation type="submission" date="2023-08" db="EMBL/GenBank/DDBJ databases">
        <title>Genome sequence of Thermaerobacter compostii strain Ins1, a spore-forming filamentous bacterium isolated from a deep geothermal reservoir.</title>
        <authorList>
            <person name="Bregnard D."/>
            <person name="Gonzalez D."/>
            <person name="Junier P."/>
        </authorList>
    </citation>
    <scope>NUCLEOTIDE SEQUENCE [LARGE SCALE GENOMIC DNA]</scope>
    <source>
        <strain evidence="3 4">Ins1</strain>
    </source>
</reference>
<dbReference type="SMART" id="SM00966">
    <property type="entry name" value="SpoVT_AbrB"/>
    <property type="match status" value="1"/>
</dbReference>
<evidence type="ECO:0000313" key="4">
    <source>
        <dbReference type="Proteomes" id="UP001304683"/>
    </source>
</evidence>
<feature type="domain" description="SpoVT-AbrB" evidence="2">
    <location>
        <begin position="1"/>
        <end position="47"/>
    </location>
</feature>
<keyword evidence="1 3" id="KW-0238">DNA-binding</keyword>
<name>A0ABZ0QMT3_9FIRM</name>
<dbReference type="RefSeq" id="WP_318750573.1">
    <property type="nucleotide sequence ID" value="NZ_CP132508.1"/>
</dbReference>
<dbReference type="EMBL" id="CP132508">
    <property type="protein sequence ID" value="WPD18795.1"/>
    <property type="molecule type" value="Genomic_DNA"/>
</dbReference>
<keyword evidence="4" id="KW-1185">Reference proteome</keyword>